<accession>A0A9N9WRA6</accession>
<sequence>MNRQERERLINEDNCRREHIQSSVHPIYVCVCVCKNPHTKFSIIFVVKIHKREH</sequence>
<protein>
    <submittedName>
        <fullName evidence="1">Uncharacterized protein</fullName>
    </submittedName>
</protein>
<dbReference type="EMBL" id="OU895878">
    <property type="protein sequence ID" value="CAG9802797.1"/>
    <property type="molecule type" value="Genomic_DNA"/>
</dbReference>
<organism evidence="1 2">
    <name type="scientific">Chironomus riparius</name>
    <dbReference type="NCBI Taxonomy" id="315576"/>
    <lineage>
        <taxon>Eukaryota</taxon>
        <taxon>Metazoa</taxon>
        <taxon>Ecdysozoa</taxon>
        <taxon>Arthropoda</taxon>
        <taxon>Hexapoda</taxon>
        <taxon>Insecta</taxon>
        <taxon>Pterygota</taxon>
        <taxon>Neoptera</taxon>
        <taxon>Endopterygota</taxon>
        <taxon>Diptera</taxon>
        <taxon>Nematocera</taxon>
        <taxon>Chironomoidea</taxon>
        <taxon>Chironomidae</taxon>
        <taxon>Chironominae</taxon>
        <taxon>Chironomus</taxon>
    </lineage>
</organism>
<gene>
    <name evidence="1" type="ORF">CHIRRI_LOCUS5702</name>
</gene>
<reference evidence="1" key="1">
    <citation type="submission" date="2022-01" db="EMBL/GenBank/DDBJ databases">
        <authorList>
            <person name="King R."/>
        </authorList>
    </citation>
    <scope>NUCLEOTIDE SEQUENCE</scope>
</reference>
<keyword evidence="2" id="KW-1185">Reference proteome</keyword>
<evidence type="ECO:0000313" key="2">
    <source>
        <dbReference type="Proteomes" id="UP001153620"/>
    </source>
</evidence>
<name>A0A9N9WRA6_9DIPT</name>
<proteinExistence type="predicted"/>
<reference evidence="1" key="2">
    <citation type="submission" date="2022-10" db="EMBL/GenBank/DDBJ databases">
        <authorList>
            <consortium name="ENA_rothamsted_submissions"/>
            <consortium name="culmorum"/>
            <person name="King R."/>
        </authorList>
    </citation>
    <scope>NUCLEOTIDE SEQUENCE</scope>
</reference>
<evidence type="ECO:0000313" key="1">
    <source>
        <dbReference type="EMBL" id="CAG9802797.1"/>
    </source>
</evidence>
<dbReference type="AlphaFoldDB" id="A0A9N9WRA6"/>
<dbReference type="Proteomes" id="UP001153620">
    <property type="component" value="Chromosome 2"/>
</dbReference>